<feature type="chain" id="PRO_5005454477" description="Delta-60 repeat domain-containing protein" evidence="1">
    <location>
        <begin position="28"/>
        <end position="479"/>
    </location>
</feature>
<reference evidence="2 3" key="1">
    <citation type="submission" date="2015-07" db="EMBL/GenBank/DDBJ databases">
        <authorList>
            <person name="Noorani M."/>
        </authorList>
    </citation>
    <scope>NUCLEOTIDE SEQUENCE [LARGE SCALE GENOMIC DNA]</scope>
    <source>
        <strain evidence="2 3">KCTC 42284</strain>
    </source>
</reference>
<dbReference type="OrthoDB" id="9805017at2"/>
<dbReference type="Gene3D" id="2.80.10.50">
    <property type="match status" value="1"/>
</dbReference>
<evidence type="ECO:0000313" key="2">
    <source>
        <dbReference type="EMBL" id="AKS41749.1"/>
    </source>
</evidence>
<sequence>MSAFASRGRFRMVPFLVVSMLATPAVAVDTVPDPSWDGDGVAVATGFSSGNAAVSDPLGDLYRTGTGKLVMISRPSDYDGVLMWRLNADGSTDTSFGGGDGVTEPDWLGGNFYPTSSLRRSDGQIAIAGRANGHSGVCLLPVAGTAFNGSFGDDNGCATHTFLEFTEGLDYESYSDLVNLPGNALLAVGHYNDDQILITTTAVTLSGMDDVGAPLIGFGVDGHVALEWEGLLTLRPHVTRVRGGQVVVLFGGIRYVPEFTQDLYAVRINIADGSIDTSYGDNGLARVHFDGVGGGDARVAVRDAQMLSDGSVVAALQLADEGELDWIGVAKLDPAGQADPSFGNIGGRVWFRFDELFQYQVVGGMTVDEQGRMLITVTIGDDPDWLNGSELAMARLLADGRFDRRFGESGRWRMELDRAGPGSKDIAVSARYENGRLLLGAVSDGQVGDLIAELEPTILGFESTLFRDRFEAPLLQPEP</sequence>
<dbReference type="InterPro" id="IPR013431">
    <property type="entry name" value="Delta_60_rpt"/>
</dbReference>
<evidence type="ECO:0000256" key="1">
    <source>
        <dbReference type="SAM" id="SignalP"/>
    </source>
</evidence>
<dbReference type="AlphaFoldDB" id="A0A0K0XVM5"/>
<feature type="signal peptide" evidence="1">
    <location>
        <begin position="1"/>
        <end position="27"/>
    </location>
</feature>
<gene>
    <name evidence="2" type="ORF">WM2015_1377</name>
</gene>
<dbReference type="KEGG" id="wma:WM2015_1377"/>
<accession>A0A0K0XVM5</accession>
<dbReference type="STRING" id="1579979.WM2015_1377"/>
<protein>
    <recommendedName>
        <fullName evidence="4">Delta-60 repeat domain-containing protein</fullName>
    </recommendedName>
</protein>
<organism evidence="2 3">
    <name type="scientific">Wenzhouxiangella marina</name>
    <dbReference type="NCBI Taxonomy" id="1579979"/>
    <lineage>
        <taxon>Bacteria</taxon>
        <taxon>Pseudomonadati</taxon>
        <taxon>Pseudomonadota</taxon>
        <taxon>Gammaproteobacteria</taxon>
        <taxon>Chromatiales</taxon>
        <taxon>Wenzhouxiangellaceae</taxon>
        <taxon>Wenzhouxiangella</taxon>
    </lineage>
</organism>
<evidence type="ECO:0000313" key="3">
    <source>
        <dbReference type="Proteomes" id="UP000066624"/>
    </source>
</evidence>
<keyword evidence="3" id="KW-1185">Reference proteome</keyword>
<dbReference type="PATRIC" id="fig|1579979.3.peg.1413"/>
<keyword evidence="1" id="KW-0732">Signal</keyword>
<name>A0A0K0XVM5_9GAMM</name>
<evidence type="ECO:0008006" key="4">
    <source>
        <dbReference type="Google" id="ProtNLM"/>
    </source>
</evidence>
<dbReference type="Pfam" id="PF17164">
    <property type="entry name" value="DUF5122"/>
    <property type="match status" value="1"/>
</dbReference>
<dbReference type="Proteomes" id="UP000066624">
    <property type="component" value="Chromosome"/>
</dbReference>
<proteinExistence type="predicted"/>
<dbReference type="EMBL" id="CP012154">
    <property type="protein sequence ID" value="AKS41749.1"/>
    <property type="molecule type" value="Genomic_DNA"/>
</dbReference>